<evidence type="ECO:0000313" key="2">
    <source>
        <dbReference type="EMBL" id="MFC3000870.1"/>
    </source>
</evidence>
<sequence>MRFAVDRLDHLVITCTDVETSANWYQRVLGMERDSFGEPPRVALKFGGQKINLRPRSATQEAWFSSVVAEPGTQDLCFVVTVSAEDIAEHLRACGVTLELGPVAKQGALGPITSVYCRDPDGNLIEIATYGDRFTE</sequence>
<name>A0ABV7BY04_9PROT</name>
<dbReference type="InterPro" id="IPR050383">
    <property type="entry name" value="GlyoxalaseI/FosfomycinResist"/>
</dbReference>
<organism evidence="2 3">
    <name type="scientific">Falsiroseomonas tokyonensis</name>
    <dbReference type="NCBI Taxonomy" id="430521"/>
    <lineage>
        <taxon>Bacteria</taxon>
        <taxon>Pseudomonadati</taxon>
        <taxon>Pseudomonadota</taxon>
        <taxon>Alphaproteobacteria</taxon>
        <taxon>Acetobacterales</taxon>
        <taxon>Roseomonadaceae</taxon>
        <taxon>Falsiroseomonas</taxon>
    </lineage>
</organism>
<dbReference type="PANTHER" id="PTHR21366:SF14">
    <property type="entry name" value="GLYOXALASE DOMAIN-CONTAINING PROTEIN 5"/>
    <property type="match status" value="1"/>
</dbReference>
<dbReference type="Pfam" id="PF00903">
    <property type="entry name" value="Glyoxalase"/>
    <property type="match status" value="1"/>
</dbReference>
<evidence type="ECO:0000259" key="1">
    <source>
        <dbReference type="PROSITE" id="PS51819"/>
    </source>
</evidence>
<feature type="domain" description="VOC" evidence="1">
    <location>
        <begin position="7"/>
        <end position="130"/>
    </location>
</feature>
<dbReference type="Proteomes" id="UP001595420">
    <property type="component" value="Unassembled WGS sequence"/>
</dbReference>
<reference evidence="3" key="1">
    <citation type="journal article" date="2019" name="Int. J. Syst. Evol. Microbiol.">
        <title>The Global Catalogue of Microorganisms (GCM) 10K type strain sequencing project: providing services to taxonomists for standard genome sequencing and annotation.</title>
        <authorList>
            <consortium name="The Broad Institute Genomics Platform"/>
            <consortium name="The Broad Institute Genome Sequencing Center for Infectious Disease"/>
            <person name="Wu L."/>
            <person name="Ma J."/>
        </authorList>
    </citation>
    <scope>NUCLEOTIDE SEQUENCE [LARGE SCALE GENOMIC DNA]</scope>
    <source>
        <strain evidence="3">CGMCC 1.16855</strain>
    </source>
</reference>
<evidence type="ECO:0000313" key="3">
    <source>
        <dbReference type="Proteomes" id="UP001595420"/>
    </source>
</evidence>
<dbReference type="PANTHER" id="PTHR21366">
    <property type="entry name" value="GLYOXALASE FAMILY PROTEIN"/>
    <property type="match status" value="1"/>
</dbReference>
<comment type="caution">
    <text evidence="2">The sequence shown here is derived from an EMBL/GenBank/DDBJ whole genome shotgun (WGS) entry which is preliminary data.</text>
</comment>
<dbReference type="InterPro" id="IPR037523">
    <property type="entry name" value="VOC_core"/>
</dbReference>
<dbReference type="PROSITE" id="PS51819">
    <property type="entry name" value="VOC"/>
    <property type="match status" value="1"/>
</dbReference>
<dbReference type="RefSeq" id="WP_216836935.1">
    <property type="nucleotide sequence ID" value="NZ_JAFNJS010000003.1"/>
</dbReference>
<dbReference type="CDD" id="cd07253">
    <property type="entry name" value="GLOD5"/>
    <property type="match status" value="1"/>
</dbReference>
<dbReference type="InterPro" id="IPR004360">
    <property type="entry name" value="Glyas_Fos-R_dOase_dom"/>
</dbReference>
<accession>A0ABV7BY04</accession>
<dbReference type="EMBL" id="JBHRSB010000003">
    <property type="protein sequence ID" value="MFC3000870.1"/>
    <property type="molecule type" value="Genomic_DNA"/>
</dbReference>
<protein>
    <submittedName>
        <fullName evidence="2">VOC family protein</fullName>
    </submittedName>
</protein>
<keyword evidence="3" id="KW-1185">Reference proteome</keyword>
<proteinExistence type="predicted"/>
<gene>
    <name evidence="2" type="ORF">ACFOD3_13270</name>
</gene>